<dbReference type="FunFam" id="3.30.70.270:FF:000001">
    <property type="entry name" value="Diguanylate cyclase domain protein"/>
    <property type="match status" value="1"/>
</dbReference>
<dbReference type="Proteomes" id="UP001138997">
    <property type="component" value="Unassembled WGS sequence"/>
</dbReference>
<dbReference type="RefSeq" id="WP_231440401.1">
    <property type="nucleotide sequence ID" value="NZ_JAJOMB010000004.1"/>
</dbReference>
<proteinExistence type="predicted"/>
<dbReference type="NCBIfam" id="TIGR00254">
    <property type="entry name" value="GGDEF"/>
    <property type="match status" value="1"/>
</dbReference>
<feature type="transmembrane region" description="Helical" evidence="2">
    <location>
        <begin position="100"/>
        <end position="116"/>
    </location>
</feature>
<dbReference type="PANTHER" id="PTHR45138:SF9">
    <property type="entry name" value="DIGUANYLATE CYCLASE DGCM-RELATED"/>
    <property type="match status" value="1"/>
</dbReference>
<feature type="domain" description="GGDEF" evidence="3">
    <location>
        <begin position="360"/>
        <end position="482"/>
    </location>
</feature>
<dbReference type="CDD" id="cd01949">
    <property type="entry name" value="GGDEF"/>
    <property type="match status" value="1"/>
</dbReference>
<dbReference type="PANTHER" id="PTHR45138">
    <property type="entry name" value="REGULATORY COMPONENTS OF SENSORY TRANSDUCTION SYSTEM"/>
    <property type="match status" value="1"/>
</dbReference>
<evidence type="ECO:0000256" key="2">
    <source>
        <dbReference type="SAM" id="Phobius"/>
    </source>
</evidence>
<dbReference type="Gene3D" id="3.30.70.270">
    <property type="match status" value="1"/>
</dbReference>
<dbReference type="Pfam" id="PF00990">
    <property type="entry name" value="GGDEF"/>
    <property type="match status" value="1"/>
</dbReference>
<dbReference type="InterPro" id="IPR050469">
    <property type="entry name" value="Diguanylate_Cyclase"/>
</dbReference>
<dbReference type="AlphaFoldDB" id="A0A9X1NDT5"/>
<comment type="caution">
    <text evidence="4">The sequence shown here is derived from an EMBL/GenBank/DDBJ whole genome shotgun (WGS) entry which is preliminary data.</text>
</comment>
<dbReference type="SUPFAM" id="SSF55073">
    <property type="entry name" value="Nucleotide cyclase"/>
    <property type="match status" value="1"/>
</dbReference>
<feature type="transmembrane region" description="Helical" evidence="2">
    <location>
        <begin position="39"/>
        <end position="59"/>
    </location>
</feature>
<accession>A0A9X1NDT5</accession>
<organism evidence="4 5">
    <name type="scientific">Kineosporia babensis</name>
    <dbReference type="NCBI Taxonomy" id="499548"/>
    <lineage>
        <taxon>Bacteria</taxon>
        <taxon>Bacillati</taxon>
        <taxon>Actinomycetota</taxon>
        <taxon>Actinomycetes</taxon>
        <taxon>Kineosporiales</taxon>
        <taxon>Kineosporiaceae</taxon>
        <taxon>Kineosporia</taxon>
    </lineage>
</organism>
<evidence type="ECO:0000259" key="3">
    <source>
        <dbReference type="PROSITE" id="PS50887"/>
    </source>
</evidence>
<reference evidence="4" key="1">
    <citation type="submission" date="2021-11" db="EMBL/GenBank/DDBJ databases">
        <title>Streptomyces corallinus and Kineosporia corallina sp. nov., two new coral-derived marine actinobacteria.</title>
        <authorList>
            <person name="Buangrab K."/>
            <person name="Sutthacheep M."/>
            <person name="Yeemin T."/>
            <person name="Harunari E."/>
            <person name="Igarashi Y."/>
            <person name="Sripreechasak P."/>
            <person name="Kanchanasin P."/>
            <person name="Tanasupawat S."/>
            <person name="Phongsopitanun W."/>
        </authorList>
    </citation>
    <scope>NUCLEOTIDE SEQUENCE</scope>
    <source>
        <strain evidence="4">JCM 31032</strain>
    </source>
</reference>
<feature type="transmembrane region" description="Helical" evidence="2">
    <location>
        <begin position="265"/>
        <end position="282"/>
    </location>
</feature>
<keyword evidence="2" id="KW-1133">Transmembrane helix</keyword>
<dbReference type="SMART" id="SM00267">
    <property type="entry name" value="GGDEF"/>
    <property type="match status" value="1"/>
</dbReference>
<dbReference type="InterPro" id="IPR029787">
    <property type="entry name" value="Nucleotide_cyclase"/>
</dbReference>
<feature type="transmembrane region" description="Helical" evidence="2">
    <location>
        <begin position="66"/>
        <end position="88"/>
    </location>
</feature>
<feature type="transmembrane region" description="Helical" evidence="2">
    <location>
        <begin position="164"/>
        <end position="184"/>
    </location>
</feature>
<keyword evidence="2" id="KW-0812">Transmembrane</keyword>
<feature type="compositionally biased region" description="Low complexity" evidence="1">
    <location>
        <begin position="503"/>
        <end position="518"/>
    </location>
</feature>
<dbReference type="InterPro" id="IPR000160">
    <property type="entry name" value="GGDEF_dom"/>
</dbReference>
<dbReference type="PROSITE" id="PS50887">
    <property type="entry name" value="GGDEF"/>
    <property type="match status" value="1"/>
</dbReference>
<sequence length="518" mass="55920">MSRPRPTLDVLMRIFGVLAAISVGTSLLPAEGTKASAVAYLISLILSMLFLGTACVRIARTQRGPWLWLMLTLSLALAGETWLKILQLSDPYQWPTPADFFYAATYVPMLIAVLTLERRRGARQQFGALLDAFIVAGSVGVLTLVFLVLPLISDTSEPLLGRLVGSAFPLFDVMITFITARILLSPQGRSRSIWILTGGLVVLIVADNLQNILTATTGGNGFPRWVNLMWLTTYFSFGLAAATFRSAPDSRPQERTAAGLTVPRLAVLSLAAVLPAAVQVFLEVRGNDTGDTYGLPLGIGSIALFALVTLRIWDLLQELHRQAEQLAEVARTDPLTGLANRRSWDFELDRAFATSKAGGTQLLVALLDLDHFKKYNDGHGHQAGDDLLQQAAVAWKAALGTDGVLARWGGEEFAALLHCSDRDAGTDHLDRLRLVVPHQQTCSIGIAHWDGTENPARLLQRADEVLYQAKSGGRNRSILASGPQPDHLERPVRIPAPRTAPEAQSGASVGSTAGGTTL</sequence>
<feature type="transmembrane region" description="Helical" evidence="2">
    <location>
        <begin position="193"/>
        <end position="213"/>
    </location>
</feature>
<evidence type="ECO:0000313" key="4">
    <source>
        <dbReference type="EMBL" id="MCD5311223.1"/>
    </source>
</evidence>
<gene>
    <name evidence="4" type="ORF">LR394_09960</name>
</gene>
<dbReference type="InterPro" id="IPR043128">
    <property type="entry name" value="Rev_trsase/Diguanyl_cyclase"/>
</dbReference>
<keyword evidence="2" id="KW-0472">Membrane</keyword>
<feature type="region of interest" description="Disordered" evidence="1">
    <location>
        <begin position="497"/>
        <end position="518"/>
    </location>
</feature>
<feature type="transmembrane region" description="Helical" evidence="2">
    <location>
        <begin position="128"/>
        <end position="152"/>
    </location>
</feature>
<dbReference type="GO" id="GO:0052621">
    <property type="term" value="F:diguanylate cyclase activity"/>
    <property type="evidence" value="ECO:0007669"/>
    <property type="project" value="TreeGrafter"/>
</dbReference>
<evidence type="ECO:0000256" key="1">
    <source>
        <dbReference type="SAM" id="MobiDB-lite"/>
    </source>
</evidence>
<keyword evidence="5" id="KW-1185">Reference proteome</keyword>
<feature type="transmembrane region" description="Helical" evidence="2">
    <location>
        <begin position="225"/>
        <end position="244"/>
    </location>
</feature>
<protein>
    <submittedName>
        <fullName evidence="4">GGDEF domain-containing protein</fullName>
    </submittedName>
</protein>
<feature type="transmembrane region" description="Helical" evidence="2">
    <location>
        <begin position="294"/>
        <end position="313"/>
    </location>
</feature>
<name>A0A9X1NDT5_9ACTN</name>
<dbReference type="EMBL" id="JAJOMB010000004">
    <property type="protein sequence ID" value="MCD5311223.1"/>
    <property type="molecule type" value="Genomic_DNA"/>
</dbReference>
<evidence type="ECO:0000313" key="5">
    <source>
        <dbReference type="Proteomes" id="UP001138997"/>
    </source>
</evidence>